<dbReference type="InterPro" id="IPR051447">
    <property type="entry name" value="Lipoprotein-release_system"/>
</dbReference>
<keyword evidence="3" id="KW-1003">Cell membrane</keyword>
<evidence type="ECO:0000256" key="4">
    <source>
        <dbReference type="ARBA" id="ARBA00022692"/>
    </source>
</evidence>
<proteinExistence type="inferred from homology"/>
<evidence type="ECO:0000256" key="2">
    <source>
        <dbReference type="ARBA" id="ARBA00005236"/>
    </source>
</evidence>
<dbReference type="PANTHER" id="PTHR30489">
    <property type="entry name" value="LIPOPROTEIN-RELEASING SYSTEM TRANSMEMBRANE PROTEIN LOLE"/>
    <property type="match status" value="1"/>
</dbReference>
<evidence type="ECO:0000256" key="5">
    <source>
        <dbReference type="ARBA" id="ARBA00022989"/>
    </source>
</evidence>
<dbReference type="InterPro" id="IPR003838">
    <property type="entry name" value="ABC3_permease_C"/>
</dbReference>
<dbReference type="STRING" id="150121.SAMN06296010_2483"/>
<evidence type="ECO:0000259" key="8">
    <source>
        <dbReference type="Pfam" id="PF02687"/>
    </source>
</evidence>
<feature type="domain" description="ABC3 transporter permease C-terminal" evidence="8">
    <location>
        <begin position="886"/>
        <end position="997"/>
    </location>
</feature>
<keyword evidence="6 7" id="KW-0472">Membrane</keyword>
<feature type="transmembrane region" description="Helical" evidence="7">
    <location>
        <begin position="492"/>
        <end position="517"/>
    </location>
</feature>
<evidence type="ECO:0000256" key="1">
    <source>
        <dbReference type="ARBA" id="ARBA00004651"/>
    </source>
</evidence>
<evidence type="ECO:0000256" key="6">
    <source>
        <dbReference type="ARBA" id="ARBA00023136"/>
    </source>
</evidence>
<evidence type="ECO:0000256" key="7">
    <source>
        <dbReference type="SAM" id="Phobius"/>
    </source>
</evidence>
<feature type="transmembrane region" description="Helical" evidence="7">
    <location>
        <begin position="359"/>
        <end position="379"/>
    </location>
</feature>
<evidence type="ECO:0000313" key="10">
    <source>
        <dbReference type="Proteomes" id="UP000193244"/>
    </source>
</evidence>
<dbReference type="RefSeq" id="WP_085486454.1">
    <property type="nucleotide sequence ID" value="NZ_FXAY01000004.1"/>
</dbReference>
<reference evidence="10" key="1">
    <citation type="submission" date="2017-04" db="EMBL/GenBank/DDBJ databases">
        <authorList>
            <person name="Varghese N."/>
            <person name="Submissions S."/>
        </authorList>
    </citation>
    <scope>NUCLEOTIDE SEQUENCE [LARGE SCALE GENOMIC DNA]</scope>
    <source>
        <strain evidence="10">VKM Ac-2510</strain>
    </source>
</reference>
<feature type="transmembrane region" description="Helical" evidence="7">
    <location>
        <begin position="935"/>
        <end position="960"/>
    </location>
</feature>
<organism evidence="9 10">
    <name type="scientific">Agreia pratensis</name>
    <dbReference type="NCBI Taxonomy" id="150121"/>
    <lineage>
        <taxon>Bacteria</taxon>
        <taxon>Bacillati</taxon>
        <taxon>Actinomycetota</taxon>
        <taxon>Actinomycetes</taxon>
        <taxon>Micrococcales</taxon>
        <taxon>Microbacteriaceae</taxon>
        <taxon>Agreia</taxon>
    </lineage>
</organism>
<dbReference type="OrthoDB" id="3719151at2"/>
<dbReference type="Pfam" id="PF02687">
    <property type="entry name" value="FtsX"/>
    <property type="match status" value="1"/>
</dbReference>
<feature type="transmembrane region" description="Helical" evidence="7">
    <location>
        <begin position="980"/>
        <end position="1001"/>
    </location>
</feature>
<feature type="transmembrane region" description="Helical" evidence="7">
    <location>
        <begin position="440"/>
        <end position="464"/>
    </location>
</feature>
<keyword evidence="10" id="KW-1185">Reference proteome</keyword>
<evidence type="ECO:0000256" key="3">
    <source>
        <dbReference type="ARBA" id="ARBA00022475"/>
    </source>
</evidence>
<dbReference type="AlphaFoldDB" id="A0A1X7KHC5"/>
<comment type="similarity">
    <text evidence="2">Belongs to the ABC-4 integral membrane protein family. LolC/E subfamily.</text>
</comment>
<comment type="subcellular location">
    <subcellularLocation>
        <location evidence="1">Cell membrane</location>
        <topology evidence="1">Multi-pass membrane protein</topology>
    </subcellularLocation>
</comment>
<dbReference type="GO" id="GO:0098797">
    <property type="term" value="C:plasma membrane protein complex"/>
    <property type="evidence" value="ECO:0007669"/>
    <property type="project" value="TreeGrafter"/>
</dbReference>
<dbReference type="PANTHER" id="PTHR30489:SF0">
    <property type="entry name" value="LIPOPROTEIN-RELEASING SYSTEM TRANSMEMBRANE PROTEIN LOLE"/>
    <property type="match status" value="1"/>
</dbReference>
<sequence length="1019" mass="105389">MSRLRESALALVSIAIVAAVVCAFSVATSAFIDQQATAGLRAELSAQSGEDLALRASLDIVENAEEQDAEVRRAIAKTFGAVEVTFDTTRTLEAGAIFSTGDRSGPAEALTVPDLDSRAVFDTGTVPSGADQVAVQADAAADLGLGVGDEVSLNQVVFTVSGMWRPTDPLDPRWYGDEAVETGGSDRLGPFVITESAWSQLDFQPKAVWTVVPTSIDDFTSSNGSSVSAAWATVSRAWRGEVSGFDSLQVQSQLARTLDDFDRRVEGLRAIEPVAAVLIAGSALVALWQLVQLLVATRERETLVFWARGRSTATIASRVACEVAGTAVLGAVIGVFIVVIGLSVATVAGQHVVVRPSAFAAPAIVVIGAIVIAAVSSYRSTTSITQSTQGGRGDSRARRVAVPGVVLLVAIAAGLSVWQLRRYGSPLTPNADGSSSIDPIVVVAPAAALIAVVLAALAAFPAIVRLFSRRIRDVGVGTHLAARTLARQTARVAAPLVIVALAAGSGTVAATFSATWANLYAQNAALHVGADVRISSPLAPLSAEQRDAVATTKDIVDVVPIDVQTLSLGTVTGSVVAATPDALRQVANEAGGSFSPSDAADDIQMDDPGPIIPEGAAALSLRVEALGFDEPPALSAWIADRFGSVRTVAFASPTVEADGVLAYTVALVDREHTAPGSLVSIDISFADQSFDATRPSFRLVSLDAQVGGTAETVALGQFWSLDTLSEFGLPPESNVSGDGFVLDAGLPFLRMTSASDGSASDYLRPRVVVSAPLAHALDLRIGDLIALSLRDVVGNANAVVTAIVPAVPGADSDMALLMDLSAINHFHQRTSSVAAESTDLWITTAEQQQVRESVRGVVPANAQVDLRDNPEARKVLGAASIALWGAAATCLLFAFIAVGSASSSRIRWGRSDIAALRALGMRPAEQSAVVVREMLFVLVLALLAGAAAGALVGVLTVPQLARAAVDRGYLSSAASLAVDWPGLSLLLGALIVGTAAILIDLSRRVRALASRLLPGEGHE</sequence>
<gene>
    <name evidence="9" type="ORF">SAMN06296010_2483</name>
</gene>
<dbReference type="EMBL" id="FXAY01000004">
    <property type="protein sequence ID" value="SMG40392.1"/>
    <property type="molecule type" value="Genomic_DNA"/>
</dbReference>
<accession>A0A1X7KHC5</accession>
<evidence type="ECO:0000313" key="9">
    <source>
        <dbReference type="EMBL" id="SMG40392.1"/>
    </source>
</evidence>
<feature type="transmembrane region" description="Helical" evidence="7">
    <location>
        <begin position="400"/>
        <end position="420"/>
    </location>
</feature>
<keyword evidence="4 7" id="KW-0812">Transmembrane</keyword>
<protein>
    <submittedName>
        <fullName evidence="9">FtsX-like permease family protein</fullName>
    </submittedName>
</protein>
<feature type="transmembrane region" description="Helical" evidence="7">
    <location>
        <begin position="319"/>
        <end position="347"/>
    </location>
</feature>
<feature type="transmembrane region" description="Helical" evidence="7">
    <location>
        <begin position="875"/>
        <end position="898"/>
    </location>
</feature>
<keyword evidence="5 7" id="KW-1133">Transmembrane helix</keyword>
<dbReference type="GO" id="GO:0044874">
    <property type="term" value="P:lipoprotein localization to outer membrane"/>
    <property type="evidence" value="ECO:0007669"/>
    <property type="project" value="TreeGrafter"/>
</dbReference>
<dbReference type="Proteomes" id="UP000193244">
    <property type="component" value="Unassembled WGS sequence"/>
</dbReference>
<feature type="transmembrane region" description="Helical" evidence="7">
    <location>
        <begin position="274"/>
        <end position="298"/>
    </location>
</feature>
<name>A0A1X7KHC5_9MICO</name>